<comment type="caution">
    <text evidence="2">The sequence shown here is derived from an EMBL/GenBank/DDBJ whole genome shotgun (WGS) entry which is preliminary data.</text>
</comment>
<evidence type="ECO:0000313" key="3">
    <source>
        <dbReference type="Proteomes" id="UP001239462"/>
    </source>
</evidence>
<dbReference type="RefSeq" id="WP_149496415.1">
    <property type="nucleotide sequence ID" value="NZ_JASZZN010000004.1"/>
</dbReference>
<keyword evidence="3" id="KW-1185">Reference proteome</keyword>
<accession>A0ABT7PF46</accession>
<evidence type="ECO:0000313" key="2">
    <source>
        <dbReference type="EMBL" id="MDM4015118.1"/>
    </source>
</evidence>
<reference evidence="2 3" key="1">
    <citation type="submission" date="2023-06" db="EMBL/GenBank/DDBJ databases">
        <title>Roseiconus lacunae JC819 isolated from Gulf of Mannar region, Tamil Nadu.</title>
        <authorList>
            <person name="Pk S."/>
            <person name="Ch S."/>
            <person name="Ch V.R."/>
        </authorList>
    </citation>
    <scope>NUCLEOTIDE SEQUENCE [LARGE SCALE GENOMIC DNA]</scope>
    <source>
        <strain evidence="2 3">JC819</strain>
    </source>
</reference>
<dbReference type="Proteomes" id="UP001239462">
    <property type="component" value="Unassembled WGS sequence"/>
</dbReference>
<dbReference type="InterPro" id="IPR011604">
    <property type="entry name" value="PDDEXK-like_dom_sf"/>
</dbReference>
<dbReference type="EMBL" id="JASZZN010000004">
    <property type="protein sequence ID" value="MDM4015118.1"/>
    <property type="molecule type" value="Genomic_DNA"/>
</dbReference>
<name>A0ABT7PF46_9BACT</name>
<dbReference type="Pfam" id="PF12705">
    <property type="entry name" value="PDDEXK_1"/>
    <property type="match status" value="1"/>
</dbReference>
<evidence type="ECO:0000259" key="1">
    <source>
        <dbReference type="Pfam" id="PF12705"/>
    </source>
</evidence>
<proteinExistence type="predicted"/>
<gene>
    <name evidence="2" type="ORF">QTN89_06725</name>
</gene>
<protein>
    <submittedName>
        <fullName evidence="2">PD-(D/E)XK nuclease family protein</fullName>
    </submittedName>
</protein>
<dbReference type="InterPro" id="IPR038726">
    <property type="entry name" value="PDDEXK_AddAB-type"/>
</dbReference>
<sequence>MIRLTPGPLRPTFGKATINELRGGPETLLRWLELQLGLPVVEAHRGSHVTEYATALDGVADSVITASLQTDRWATASELLSRRDELQVGGWDQADVDGLPVVVSDLALAASGREFVFPSVANRIHRVLDALDDGQVLPPHSCELADPIDRWPRKWQALLQRLTITPFVEAEFSAAEGAALRLMQTVVRGGTGSNVELDDSLRYVQSLSQTAAVEYVAATLAHDPDQLERTVILCEDDNLAIQLDAALRRYGLPTMGASACSKAHPMLQVLPLSLALLWSPVEPQHLLDFLTLPISPIPRRAANELARALTNEPGLGSSSWEESIATLCDSEADPEGSLRAKLDSWLFCERVIQNNLVPTRLVRERCAAVAKWATGLAIAMSNEPEASIELIQALHLAAGQATLLGELAQSQGTELSEPQLSRLLEEALSAGVESIGAIEAEGGPMRVRSLAEINDRCYRVIWLGLGTADASPCRWSTDQLNILRDLEIEVDDGTNSLTSLRTAEARGLGFIENALFAVLLPQDNEQRRHPLWLAIRMALSKHAQDHVAVLESLIEAGDVSSLSPFVCSLSSEEIQPPPAVRPIWSVDPSLLSDRETVSATELEDRLACPLKWVFRYRAKLRPSSIAQLPGDFQLKGSFCHKILEHAFNDGDGLPDVDVAVARVERLFDERLELDAAPLAQSGKYRERQLLRKELSHATRVLINTLSAGGYRINGIEVDVEGQAFGKPFSGKIDCLVEDSAGQEGIIDFKYGGKKYEKMIQEGRAVQLATYAYSRSEETGRFPAIAYLVLSDGLLFTPSRGPINGDGHRSVVDGPAVQAVWQEFETAITNAESWLTSDGNIPARPLQEAQEWPHRLRIVLETDLKPTDTQYVCKYCDYQHLCGLKQLL</sequence>
<feature type="domain" description="PD-(D/E)XK endonuclease-like" evidence="1">
    <location>
        <begin position="596"/>
        <end position="881"/>
    </location>
</feature>
<dbReference type="Gene3D" id="3.90.320.10">
    <property type="match status" value="1"/>
</dbReference>
<organism evidence="2 3">
    <name type="scientific">Roseiconus lacunae</name>
    <dbReference type="NCBI Taxonomy" id="2605694"/>
    <lineage>
        <taxon>Bacteria</taxon>
        <taxon>Pseudomonadati</taxon>
        <taxon>Planctomycetota</taxon>
        <taxon>Planctomycetia</taxon>
        <taxon>Pirellulales</taxon>
        <taxon>Pirellulaceae</taxon>
        <taxon>Roseiconus</taxon>
    </lineage>
</organism>